<accession>A0A0V1B3S8</accession>
<gene>
    <name evidence="1" type="ORF">T01_15100</name>
</gene>
<keyword evidence="2" id="KW-1185">Reference proteome</keyword>
<name>A0A0V1B3S8_TRISP</name>
<protein>
    <submittedName>
        <fullName evidence="1">Uncharacterized protein</fullName>
    </submittedName>
</protein>
<dbReference type="AlphaFoldDB" id="A0A0V1B3S8"/>
<comment type="caution">
    <text evidence="1">The sequence shown here is derived from an EMBL/GenBank/DDBJ whole genome shotgun (WGS) entry which is preliminary data.</text>
</comment>
<evidence type="ECO:0000313" key="2">
    <source>
        <dbReference type="Proteomes" id="UP000054776"/>
    </source>
</evidence>
<dbReference type="OrthoDB" id="5866857at2759"/>
<dbReference type="Proteomes" id="UP000054776">
    <property type="component" value="Unassembled WGS sequence"/>
</dbReference>
<dbReference type="EMBL" id="JYDH01000115">
    <property type="protein sequence ID" value="KRY31594.1"/>
    <property type="molecule type" value="Genomic_DNA"/>
</dbReference>
<organism evidence="1 2">
    <name type="scientific">Trichinella spiralis</name>
    <name type="common">Trichina worm</name>
    <dbReference type="NCBI Taxonomy" id="6334"/>
    <lineage>
        <taxon>Eukaryota</taxon>
        <taxon>Metazoa</taxon>
        <taxon>Ecdysozoa</taxon>
        <taxon>Nematoda</taxon>
        <taxon>Enoplea</taxon>
        <taxon>Dorylaimia</taxon>
        <taxon>Trichinellida</taxon>
        <taxon>Trichinellidae</taxon>
        <taxon>Trichinella</taxon>
    </lineage>
</organism>
<proteinExistence type="predicted"/>
<reference evidence="1 2" key="1">
    <citation type="submission" date="2015-01" db="EMBL/GenBank/DDBJ databases">
        <title>Evolution of Trichinella species and genotypes.</title>
        <authorList>
            <person name="Korhonen P.K."/>
            <person name="Edoardo P."/>
            <person name="Giuseppe L.R."/>
            <person name="Gasser R.B."/>
        </authorList>
    </citation>
    <scope>NUCLEOTIDE SEQUENCE [LARGE SCALE GENOMIC DNA]</scope>
    <source>
        <strain evidence="1">ISS3</strain>
    </source>
</reference>
<evidence type="ECO:0000313" key="1">
    <source>
        <dbReference type="EMBL" id="KRY31594.1"/>
    </source>
</evidence>
<sequence>MAKVKSKTSKILIGLVKEYESDILSTDNTYMQMTKHKSATEKMKTESKKACLLSTFVADSSSKSQFPTDLCMTFIDAGIPLWILGNNNIYQVNHRCEKIILTTISTMLWIELDVKSHTTKYRFQ</sequence>